<sequence length="532" mass="60194">MIPISAGARPAQLLSPKLAHTELSLLLLLIMSGNDVLATLMLTGIALLILSTILTSRGTRIQFNTFKIPSGSWFATDILAKTGGNAARSVSKKAWELFKKPKNILSTSLPQAEESAFEEHFKYIIASSCILREVFRTQIGQLSDGQRDEPKYGYKVSKQNRYISTSVVLFPIVLAVILRQAGNAVPSLKMIPVTTTLLIMSATCAFSWYRHIRHVAIRNHYATAISRLEQLSSSAYKFDSQILSMVQGFTEEKSDDGNMTEINNSSDAEQIKSISALVTILLQYYDQYQKFMNQLSPYVDQAHKYRLSDMYNIDPSAQAGLTEEDEPMTVENLEKLLQQFHCKRRDCMVQLLALDIMTEEHDSIRNDYEKTWAVVNVWLKDMLQITQSNINKVTKIPYSKPLSPVLPSQPLGINSQFLLKQLSMLDRDMRRVREKMHICQTEIRAGSLGPQRSKRKLVKQFESITNDIEHIVQEWSEGKEALMKDIRLTTSSTLLEGQVNELPSPPSSPLFPNYSDLMLPSRQIRSVLSDNH</sequence>
<feature type="domain" description="Myosin-binding" evidence="6">
    <location>
        <begin position="174"/>
        <end position="361"/>
    </location>
</feature>
<feature type="transmembrane region" description="Helical" evidence="5">
    <location>
        <begin position="190"/>
        <end position="209"/>
    </location>
</feature>
<dbReference type="Proteomes" id="UP000612746">
    <property type="component" value="Unassembled WGS sequence"/>
</dbReference>
<evidence type="ECO:0000256" key="5">
    <source>
        <dbReference type="SAM" id="Phobius"/>
    </source>
</evidence>
<dbReference type="EMBL" id="JAEPRA010000007">
    <property type="protein sequence ID" value="KAG2182813.1"/>
    <property type="molecule type" value="Genomic_DNA"/>
</dbReference>
<accession>A0A8H7UK74</accession>
<keyword evidence="8" id="KW-1185">Reference proteome</keyword>
<gene>
    <name evidence="7" type="ORF">INT44_005793</name>
</gene>
<evidence type="ECO:0000256" key="4">
    <source>
        <dbReference type="ARBA" id="ARBA00023136"/>
    </source>
</evidence>
<dbReference type="Pfam" id="PF12632">
    <property type="entry name" value="Vezatin"/>
    <property type="match status" value="1"/>
</dbReference>
<feature type="transmembrane region" description="Helical" evidence="5">
    <location>
        <begin position="23"/>
        <end position="50"/>
    </location>
</feature>
<evidence type="ECO:0000313" key="7">
    <source>
        <dbReference type="EMBL" id="KAG2182813.1"/>
    </source>
</evidence>
<keyword evidence="4 5" id="KW-0472">Membrane</keyword>
<evidence type="ECO:0000313" key="8">
    <source>
        <dbReference type="Proteomes" id="UP000612746"/>
    </source>
</evidence>
<comment type="subcellular location">
    <subcellularLocation>
        <location evidence="1">Endomembrane system</location>
    </subcellularLocation>
</comment>
<keyword evidence="2 5" id="KW-0812">Transmembrane</keyword>
<dbReference type="GO" id="GO:0012505">
    <property type="term" value="C:endomembrane system"/>
    <property type="evidence" value="ECO:0007669"/>
    <property type="project" value="UniProtKB-SubCell"/>
</dbReference>
<evidence type="ECO:0000256" key="3">
    <source>
        <dbReference type="ARBA" id="ARBA00022989"/>
    </source>
</evidence>
<evidence type="ECO:0000256" key="2">
    <source>
        <dbReference type="ARBA" id="ARBA00022692"/>
    </source>
</evidence>
<feature type="transmembrane region" description="Helical" evidence="5">
    <location>
        <begin position="161"/>
        <end position="178"/>
    </location>
</feature>
<proteinExistence type="predicted"/>
<dbReference type="InterPro" id="IPR026859">
    <property type="entry name" value="Myosin-bd"/>
</dbReference>
<keyword evidence="3 5" id="KW-1133">Transmembrane helix</keyword>
<reference evidence="7" key="1">
    <citation type="submission" date="2020-12" db="EMBL/GenBank/DDBJ databases">
        <title>Metabolic potential, ecology and presence of endohyphal bacteria is reflected in genomic diversity of Mucoromycotina.</title>
        <authorList>
            <person name="Muszewska A."/>
            <person name="Okrasinska A."/>
            <person name="Steczkiewicz K."/>
            <person name="Drgas O."/>
            <person name="Orlowska M."/>
            <person name="Perlinska-Lenart U."/>
            <person name="Aleksandrzak-Piekarczyk T."/>
            <person name="Szatraj K."/>
            <person name="Zielenkiewicz U."/>
            <person name="Pilsyk S."/>
            <person name="Malc E."/>
            <person name="Mieczkowski P."/>
            <person name="Kruszewska J.S."/>
            <person name="Biernat P."/>
            <person name="Pawlowska J."/>
        </authorList>
    </citation>
    <scope>NUCLEOTIDE SEQUENCE</scope>
    <source>
        <strain evidence="7">WA0000051536</strain>
    </source>
</reference>
<evidence type="ECO:0000256" key="1">
    <source>
        <dbReference type="ARBA" id="ARBA00004308"/>
    </source>
</evidence>
<dbReference type="AlphaFoldDB" id="A0A8H7UK74"/>
<dbReference type="OrthoDB" id="2289371at2759"/>
<comment type="caution">
    <text evidence="7">The sequence shown here is derived from an EMBL/GenBank/DDBJ whole genome shotgun (WGS) entry which is preliminary data.</text>
</comment>
<evidence type="ECO:0000259" key="6">
    <source>
        <dbReference type="Pfam" id="PF12632"/>
    </source>
</evidence>
<dbReference type="GO" id="GO:0017022">
    <property type="term" value="F:myosin binding"/>
    <property type="evidence" value="ECO:0007669"/>
    <property type="project" value="InterPro"/>
</dbReference>
<name>A0A8H7UK74_9FUNG</name>
<organism evidence="7 8">
    <name type="scientific">Umbelopsis vinacea</name>
    <dbReference type="NCBI Taxonomy" id="44442"/>
    <lineage>
        <taxon>Eukaryota</taxon>
        <taxon>Fungi</taxon>
        <taxon>Fungi incertae sedis</taxon>
        <taxon>Mucoromycota</taxon>
        <taxon>Mucoromycotina</taxon>
        <taxon>Umbelopsidomycetes</taxon>
        <taxon>Umbelopsidales</taxon>
        <taxon>Umbelopsidaceae</taxon>
        <taxon>Umbelopsis</taxon>
    </lineage>
</organism>
<protein>
    <recommendedName>
        <fullName evidence="6">Myosin-binding domain-containing protein</fullName>
    </recommendedName>
</protein>